<dbReference type="CDD" id="cd00118">
    <property type="entry name" value="LysM"/>
    <property type="match status" value="9"/>
</dbReference>
<dbReference type="PANTHER" id="PTHR33734">
    <property type="entry name" value="LYSM DOMAIN-CONTAINING GPI-ANCHORED PROTEIN 2"/>
    <property type="match status" value="1"/>
</dbReference>
<dbReference type="Proteomes" id="UP000078534">
    <property type="component" value="Unassembled WGS sequence"/>
</dbReference>
<dbReference type="InterPro" id="IPR036779">
    <property type="entry name" value="LysM_dom_sf"/>
</dbReference>
<dbReference type="NCBIfam" id="NF033510">
    <property type="entry name" value="Ca_tandemer"/>
    <property type="match status" value="3"/>
</dbReference>
<keyword evidence="6" id="KW-1185">Reference proteome</keyword>
<dbReference type="InterPro" id="IPR044016">
    <property type="entry name" value="Big_13"/>
</dbReference>
<evidence type="ECO:0000259" key="3">
    <source>
        <dbReference type="PROSITE" id="PS51782"/>
    </source>
</evidence>
<feature type="domain" description="LysM" evidence="3">
    <location>
        <begin position="147"/>
        <end position="190"/>
    </location>
</feature>
<feature type="domain" description="LysM" evidence="3">
    <location>
        <begin position="1570"/>
        <end position="1613"/>
    </location>
</feature>
<dbReference type="GO" id="GO:0016798">
    <property type="term" value="F:hydrolase activity, acting on glycosyl bonds"/>
    <property type="evidence" value="ECO:0007669"/>
    <property type="project" value="UniProtKB-KW"/>
</dbReference>
<evidence type="ECO:0000259" key="4">
    <source>
        <dbReference type="PROSITE" id="PS51910"/>
    </source>
</evidence>
<dbReference type="SUPFAM" id="SSF54106">
    <property type="entry name" value="LysM domain"/>
    <property type="match status" value="9"/>
</dbReference>
<dbReference type="InterPro" id="IPR001223">
    <property type="entry name" value="Glyco_hydro18_cat"/>
</dbReference>
<keyword evidence="1" id="KW-0378">Hydrolase</keyword>
<evidence type="ECO:0000313" key="5">
    <source>
        <dbReference type="EMBL" id="OAS83220.1"/>
    </source>
</evidence>
<dbReference type="GO" id="GO:0008932">
    <property type="term" value="F:lytic endotransglycosylase activity"/>
    <property type="evidence" value="ECO:0007669"/>
    <property type="project" value="TreeGrafter"/>
</dbReference>
<dbReference type="InterPro" id="IPR018392">
    <property type="entry name" value="LysM"/>
</dbReference>
<dbReference type="InterPro" id="IPR017853">
    <property type="entry name" value="GH"/>
</dbReference>
<feature type="domain" description="LysM" evidence="3">
    <location>
        <begin position="1692"/>
        <end position="1735"/>
    </location>
</feature>
<dbReference type="Pfam" id="PF19077">
    <property type="entry name" value="Big_13"/>
    <property type="match status" value="1"/>
</dbReference>
<gene>
    <name evidence="5" type="ORF">A6K24_08860</name>
</gene>
<feature type="domain" description="LysM" evidence="3">
    <location>
        <begin position="1630"/>
        <end position="1673"/>
    </location>
</feature>
<dbReference type="OrthoDB" id="9775889at2"/>
<proteinExistence type="predicted"/>
<dbReference type="STRING" id="152268.A6K24_08860"/>
<dbReference type="Pfam" id="PF00704">
    <property type="entry name" value="Glyco_hydro_18"/>
    <property type="match status" value="1"/>
</dbReference>
<dbReference type="GO" id="GO:0005975">
    <property type="term" value="P:carbohydrate metabolic process"/>
    <property type="evidence" value="ECO:0007669"/>
    <property type="project" value="InterPro"/>
</dbReference>
<dbReference type="InterPro" id="IPR029070">
    <property type="entry name" value="Chitinase_insertion_sf"/>
</dbReference>
<dbReference type="InterPro" id="IPR041498">
    <property type="entry name" value="Big_6"/>
</dbReference>
<sequence length="1737" mass="188051">MDISRYELKRDLNNYYTLIIYLDPLLTEFSTELGETRLKKDDLNKHIRSLIKERFPHVPIKAAKVMAGSLIITTLYLTGSATSAGAEANSSTQLTQGNQFDVYTVQSGDSLSLIAKRFNVSTASIKSLNHLASDSIFIGQKLNLPFFTYTVVSGDSLSVIAKRFNTSTAAIGTFNQLTSNTINIGQKLKIPTPTNPIEETPVDHPTVEDNNGTYTVVSGDSLSLIAKKYSTTVDTIRTLNLLTTDIIYVGQILKVPQNQQPDTTEEAPPTVKDPEIELTPETPKTDALTTYTVVSGDSLSLIAKKFSTTVAAIQSQNNLSTTVIYIGQMLTIPKTAVENETPTEPIKEITTTYTVIAGDSLSVIAKRLNTTVDAIKSTNSLTTDIIFIGQTLKIPTAQTVPVKPADNLAPSIPVLTTANQITSSNHARLNISGATETNANVKVSISDGKNEPNNFEVKADANGKFQQVVDVSMLQDGNITITASATDAAGNQSSGSKLIVKKDTVSTAPTISSTTINKSSSGTYPILGTADPGSIVTIVISDGENLEITTQSVTNERGEFRAIVDLTRLNDGEIFITANAKDSLENESQASKITVIKDSSINQPTMELPPSINSDSVGTVAIRGKSEENASVMIKATDGVSEVEASVTSTKEGDYKANLDLTSLNDGKITITATAIDRFGNKSEKNTGIIAKDTFASEPMIDNKKHVTNVNAHEYTIFGVAERDATVKITVTDENNSKINTSVTANDNGEFQANVDLRSLSDGQLTITAQGIDLSGNHSGTLVNKLLKDTDIPLVPIFNNNFFINNENQSSYLLTGSAEGNAQINVIISNNDGQSIQVSGTADETGSYRIPIDLTTFNDGDVTFKITQNDFAGNISPSISKTLIKDTTAPTNLEVDQLNTIFSGNANSYKVAGSAEPNITLEITLSDEKTNVIKSLTTNQDGSFEIPFDVSTLMDGNITVSFLTRDAAGNSGTPEPITIKKDTTAPTKAILTVPPFVNSQNMKQYDITGSSVEEGSLIKMVVTDGTTAITKSTKVINGSFNTQLDLSSLKNGPISFEITQIDLAGNTGIVQATSLEKDTTVENPIISKNGFKYENLQSIYTMIGLAEPNATIEITIFDANGNELLTKSSSADSKGYYSTFMHLDLDVLNTSGEITASVSQTDLAGNTSELTSVGLYTYKVAASDSLVSIAKRYNTTVEALMSLNQLTSEAIQTNQQLRLPISASEVINLGYMYFGNTNEYINMINQTANSVNIVSPSYFDINSDGSLKLTYQVDPHFISMMHQQGKRVVPFLSNHWDRTIGRAMLENKEQAAQQIADAIEHYNLDGVNVDIENVTEIDRENYTEFVRLLREKIPVSKEVSVAVAANPNGWSSGWHGSYDYTELAKYADYLMIMSYDESYTGGEAGSVASYSWVEKSIQYALDQGVTSDKIVVGVAHFGRYWIEGVSYGGFGISNSKVEEMIQKYNGSVTFDEISKTPKATITINEGDPITFVSGSSLSPDTYTIWYENEESIRHKLSLVNQYNLRGVGNWSIGQENPEVWNSYTTSLPTIVPVTSPEFTNVDKDEGKDYKLYTVVSGDSLWSIANKNNTTVTILRDINNLNTDTVLIGQTLKIPSGENNITVTEPETSTMSYTVVSGDSLSVIAKRYNTTVTSIKEQNNLISDSIYVGQVLNISTTTTSTENVTPPKDPEITTYTVVSGDSLSVIANRFNTTVTLIKETNNLTTDTIYVGQTLKITH</sequence>
<dbReference type="Pfam" id="PF17936">
    <property type="entry name" value="Big_6"/>
    <property type="match status" value="1"/>
</dbReference>
<dbReference type="Gene3D" id="3.10.50.10">
    <property type="match status" value="1"/>
</dbReference>
<dbReference type="SMART" id="SM00636">
    <property type="entry name" value="Glyco_18"/>
    <property type="match status" value="1"/>
</dbReference>
<evidence type="ECO:0000313" key="6">
    <source>
        <dbReference type="Proteomes" id="UP000078534"/>
    </source>
</evidence>
<accession>A0A179SQD3</accession>
<dbReference type="PROSITE" id="PS51910">
    <property type="entry name" value="GH18_2"/>
    <property type="match status" value="1"/>
</dbReference>
<dbReference type="PROSITE" id="PS51782">
    <property type="entry name" value="LYSM"/>
    <property type="match status" value="9"/>
</dbReference>
<comment type="caution">
    <text evidence="5">The sequence shown here is derived from an EMBL/GenBank/DDBJ whole genome shotgun (WGS) entry which is preliminary data.</text>
</comment>
<dbReference type="PANTHER" id="PTHR33734:SF22">
    <property type="entry name" value="MEMBRANE-BOUND LYTIC MUREIN TRANSGLYCOSYLASE D"/>
    <property type="match status" value="1"/>
</dbReference>
<reference evidence="6" key="1">
    <citation type="submission" date="2016-04" db="EMBL/GenBank/DDBJ databases">
        <authorList>
            <person name="Lyu Z."/>
            <person name="Lyu W."/>
        </authorList>
    </citation>
    <scope>NUCLEOTIDE SEQUENCE [LARGE SCALE GENOMIC DNA]</scope>
    <source>
        <strain evidence="6">C44</strain>
    </source>
</reference>
<dbReference type="RefSeq" id="WP_066337460.1">
    <property type="nucleotide sequence ID" value="NZ_LWSG01000042.1"/>
</dbReference>
<feature type="domain" description="GH18" evidence="4">
    <location>
        <begin position="1227"/>
        <end position="1550"/>
    </location>
</feature>
<feature type="domain" description="LysM" evidence="3">
    <location>
        <begin position="351"/>
        <end position="394"/>
    </location>
</feature>
<keyword evidence="1" id="KW-0326">Glycosidase</keyword>
<feature type="domain" description="LysM" evidence="3">
    <location>
        <begin position="101"/>
        <end position="144"/>
    </location>
</feature>
<dbReference type="Pfam" id="PF01476">
    <property type="entry name" value="LysM"/>
    <property type="match status" value="9"/>
</dbReference>
<feature type="domain" description="LysM" evidence="3">
    <location>
        <begin position="212"/>
        <end position="255"/>
    </location>
</feature>
<evidence type="ECO:0000256" key="2">
    <source>
        <dbReference type="SAM" id="MobiDB-lite"/>
    </source>
</evidence>
<dbReference type="InterPro" id="IPR013783">
    <property type="entry name" value="Ig-like_fold"/>
</dbReference>
<evidence type="ECO:0008006" key="7">
    <source>
        <dbReference type="Google" id="ProtNLM"/>
    </source>
</evidence>
<dbReference type="Gene3D" id="3.20.20.80">
    <property type="entry name" value="Glycosidases"/>
    <property type="match status" value="1"/>
</dbReference>
<protein>
    <recommendedName>
        <fullName evidence="7">LysM peptidoglycan-binding domain-containing protein</fullName>
    </recommendedName>
</protein>
<name>A0A179SQD3_9BACI</name>
<dbReference type="Gene3D" id="2.60.40.10">
    <property type="entry name" value="Immunoglobulins"/>
    <property type="match status" value="7"/>
</dbReference>
<dbReference type="EMBL" id="LWSG01000042">
    <property type="protein sequence ID" value="OAS83220.1"/>
    <property type="molecule type" value="Genomic_DNA"/>
</dbReference>
<organism evidence="5 6">
    <name type="scientific">Metabacillus litoralis</name>
    <dbReference type="NCBI Taxonomy" id="152268"/>
    <lineage>
        <taxon>Bacteria</taxon>
        <taxon>Bacillati</taxon>
        <taxon>Bacillota</taxon>
        <taxon>Bacilli</taxon>
        <taxon>Bacillales</taxon>
        <taxon>Bacillaceae</taxon>
        <taxon>Metabacillus</taxon>
    </lineage>
</organism>
<dbReference type="InterPro" id="IPR011583">
    <property type="entry name" value="Chitinase_II/V-like_cat"/>
</dbReference>
<feature type="domain" description="LysM" evidence="3">
    <location>
        <begin position="1176"/>
        <end position="1219"/>
    </location>
</feature>
<dbReference type="GO" id="GO:0008061">
    <property type="term" value="F:chitin binding"/>
    <property type="evidence" value="ECO:0007669"/>
    <property type="project" value="InterPro"/>
</dbReference>
<feature type="region of interest" description="Disordered" evidence="2">
    <location>
        <begin position="258"/>
        <end position="280"/>
    </location>
</feature>
<dbReference type="Gene3D" id="3.10.350.10">
    <property type="entry name" value="LysM domain"/>
    <property type="match status" value="9"/>
</dbReference>
<evidence type="ECO:0000256" key="1">
    <source>
        <dbReference type="ARBA" id="ARBA00023295"/>
    </source>
</evidence>
<feature type="domain" description="LysM" evidence="3">
    <location>
        <begin position="289"/>
        <end position="332"/>
    </location>
</feature>
<dbReference type="SMART" id="SM00257">
    <property type="entry name" value="LysM"/>
    <property type="match status" value="9"/>
</dbReference>
<dbReference type="SUPFAM" id="SSF51445">
    <property type="entry name" value="(Trans)glycosidases"/>
    <property type="match status" value="1"/>
</dbReference>